<gene>
    <name evidence="2" type="ORF">SAMN05192558_104432</name>
</gene>
<protein>
    <submittedName>
        <fullName evidence="2">Acetyltransferase (GNAT) family protein</fullName>
    </submittedName>
</protein>
<evidence type="ECO:0000259" key="1">
    <source>
        <dbReference type="PROSITE" id="PS51186"/>
    </source>
</evidence>
<dbReference type="Gene3D" id="3.40.630.30">
    <property type="match status" value="1"/>
</dbReference>
<dbReference type="PANTHER" id="PTHR42791:SF1">
    <property type="entry name" value="N-ACETYLTRANSFERASE DOMAIN-CONTAINING PROTEIN"/>
    <property type="match status" value="1"/>
</dbReference>
<dbReference type="SUPFAM" id="SSF55729">
    <property type="entry name" value="Acyl-CoA N-acyltransferases (Nat)"/>
    <property type="match status" value="1"/>
</dbReference>
<keyword evidence="2" id="KW-0808">Transferase</keyword>
<dbReference type="AlphaFoldDB" id="A0A1H0M637"/>
<dbReference type="InterPro" id="IPR052523">
    <property type="entry name" value="Trichothecene_AcTrans"/>
</dbReference>
<reference evidence="3" key="1">
    <citation type="submission" date="2016-10" db="EMBL/GenBank/DDBJ databases">
        <authorList>
            <person name="Varghese N."/>
            <person name="Submissions S."/>
        </authorList>
    </citation>
    <scope>NUCLEOTIDE SEQUENCE [LARGE SCALE GENOMIC DNA]</scope>
    <source>
        <strain evidence="3">IBRC-M 10655</strain>
    </source>
</reference>
<accession>A0A1H0M637</accession>
<dbReference type="InterPro" id="IPR016181">
    <property type="entry name" value="Acyl_CoA_acyltransferase"/>
</dbReference>
<sequence>MTYMDIPGPRQESNDLVGVRLATAADLGWLTDLLCTSFHDDPLTRWILPDPRARRAALPGFFTVFVELSLAHGGIIVGDERESALLYLSPAGVERAQERDDEIQRRLADAVGGADAGSLLLTILGMQAAHHPSHREHYYVTFGAVHPEHQGGGAISAAMAPLLAAADREGQAIYAEASSDSGAAACLSFGFTAMGSVIRLPGGPTLRPMWREPR</sequence>
<evidence type="ECO:0000313" key="3">
    <source>
        <dbReference type="Proteomes" id="UP000199651"/>
    </source>
</evidence>
<dbReference type="PROSITE" id="PS51186">
    <property type="entry name" value="GNAT"/>
    <property type="match status" value="1"/>
</dbReference>
<organism evidence="2 3">
    <name type="scientific">Actinokineospora alba</name>
    <dbReference type="NCBI Taxonomy" id="504798"/>
    <lineage>
        <taxon>Bacteria</taxon>
        <taxon>Bacillati</taxon>
        <taxon>Actinomycetota</taxon>
        <taxon>Actinomycetes</taxon>
        <taxon>Pseudonocardiales</taxon>
        <taxon>Pseudonocardiaceae</taxon>
        <taxon>Actinokineospora</taxon>
    </lineage>
</organism>
<evidence type="ECO:0000313" key="2">
    <source>
        <dbReference type="EMBL" id="SDO75972.1"/>
    </source>
</evidence>
<feature type="domain" description="N-acetyltransferase" evidence="1">
    <location>
        <begin position="75"/>
        <end position="214"/>
    </location>
</feature>
<dbReference type="EMBL" id="FNJB01000004">
    <property type="protein sequence ID" value="SDO75972.1"/>
    <property type="molecule type" value="Genomic_DNA"/>
</dbReference>
<dbReference type="GO" id="GO:0016747">
    <property type="term" value="F:acyltransferase activity, transferring groups other than amino-acyl groups"/>
    <property type="evidence" value="ECO:0007669"/>
    <property type="project" value="InterPro"/>
</dbReference>
<name>A0A1H0M637_9PSEU</name>
<dbReference type="Proteomes" id="UP000199651">
    <property type="component" value="Unassembled WGS sequence"/>
</dbReference>
<keyword evidence="3" id="KW-1185">Reference proteome</keyword>
<dbReference type="InterPro" id="IPR000182">
    <property type="entry name" value="GNAT_dom"/>
</dbReference>
<proteinExistence type="predicted"/>
<dbReference type="PANTHER" id="PTHR42791">
    <property type="entry name" value="GNAT FAMILY ACETYLTRANSFERASE"/>
    <property type="match status" value="1"/>
</dbReference>
<dbReference type="STRING" id="504798.SAMN05421871_10528"/>